<evidence type="ECO:0000313" key="5">
    <source>
        <dbReference type="Proteomes" id="UP000572528"/>
    </source>
</evidence>
<dbReference type="AlphaFoldDB" id="A0A853EJ72"/>
<dbReference type="Pfam" id="PF00296">
    <property type="entry name" value="Bac_luciferase"/>
    <property type="match status" value="1"/>
</dbReference>
<dbReference type="EMBL" id="JACBXV010000003">
    <property type="protein sequence ID" value="NYS68051.1"/>
    <property type="molecule type" value="Genomic_DNA"/>
</dbReference>
<dbReference type="PANTHER" id="PTHR30137">
    <property type="entry name" value="LUCIFERASE-LIKE MONOOXYGENASE"/>
    <property type="match status" value="1"/>
</dbReference>
<keyword evidence="1" id="KW-0560">Oxidoreductase</keyword>
<name>A0A853EJ72_9ACTO</name>
<proteinExistence type="predicted"/>
<accession>A0A853EJ72</accession>
<dbReference type="PANTHER" id="PTHR30137:SF8">
    <property type="entry name" value="BLR5498 PROTEIN"/>
    <property type="match status" value="1"/>
</dbReference>
<evidence type="ECO:0000313" key="4">
    <source>
        <dbReference type="EMBL" id="NYS68051.1"/>
    </source>
</evidence>
<dbReference type="InterPro" id="IPR050766">
    <property type="entry name" value="Bact_Lucif_Oxidored"/>
</dbReference>
<dbReference type="InterPro" id="IPR024011">
    <property type="entry name" value="Biosynth_lucif-like_mOase_dom"/>
</dbReference>
<dbReference type="SUPFAM" id="SSF51679">
    <property type="entry name" value="Bacterial luciferase-like"/>
    <property type="match status" value="1"/>
</dbReference>
<dbReference type="GO" id="GO:0016705">
    <property type="term" value="F:oxidoreductase activity, acting on paired donors, with incorporation or reduction of molecular oxygen"/>
    <property type="evidence" value="ECO:0007669"/>
    <property type="project" value="InterPro"/>
</dbReference>
<reference evidence="4 5" key="1">
    <citation type="submission" date="2020-07" db="EMBL/GenBank/DDBJ databases">
        <title>MOT database genomes.</title>
        <authorList>
            <person name="Joseph S."/>
            <person name="Aduse-Opoku J."/>
            <person name="Hashim A."/>
            <person name="Wade W."/>
            <person name="Curtis M."/>
        </authorList>
    </citation>
    <scope>NUCLEOTIDE SEQUENCE [LARGE SCALE GENOMIC DNA]</scope>
    <source>
        <strain evidence="4 5">WMus004</strain>
    </source>
</reference>
<evidence type="ECO:0000256" key="2">
    <source>
        <dbReference type="ARBA" id="ARBA00023033"/>
    </source>
</evidence>
<dbReference type="NCBIfam" id="TIGR04020">
    <property type="entry name" value="seco_metab_LLM"/>
    <property type="match status" value="1"/>
</dbReference>
<evidence type="ECO:0000259" key="3">
    <source>
        <dbReference type="Pfam" id="PF00296"/>
    </source>
</evidence>
<organism evidence="4 5">
    <name type="scientific">Actinomyces bowdenii</name>
    <dbReference type="NCBI Taxonomy" id="131109"/>
    <lineage>
        <taxon>Bacteria</taxon>
        <taxon>Bacillati</taxon>
        <taxon>Actinomycetota</taxon>
        <taxon>Actinomycetes</taxon>
        <taxon>Actinomycetales</taxon>
        <taxon>Actinomycetaceae</taxon>
        <taxon>Actinomyces</taxon>
    </lineage>
</organism>
<dbReference type="RefSeq" id="WP_179899400.1">
    <property type="nucleotide sequence ID" value="NZ_JACBXV010000003.1"/>
</dbReference>
<dbReference type="GO" id="GO:0005829">
    <property type="term" value="C:cytosol"/>
    <property type="evidence" value="ECO:0007669"/>
    <property type="project" value="TreeGrafter"/>
</dbReference>
<dbReference type="InterPro" id="IPR036661">
    <property type="entry name" value="Luciferase-like_sf"/>
</dbReference>
<keyword evidence="2" id="KW-0503">Monooxygenase</keyword>
<evidence type="ECO:0000256" key="1">
    <source>
        <dbReference type="ARBA" id="ARBA00023002"/>
    </source>
</evidence>
<dbReference type="InterPro" id="IPR011251">
    <property type="entry name" value="Luciferase-like_dom"/>
</dbReference>
<sequence length="379" mass="42746">MSFVEHARSIMKLSIYFFSTEDEVSNEDRYEFLFTVAEHADRVGYHALWTPERHFQEFGGSYPNPAVLSAALSRITRRIGLRAGSVVMPHHHPARLVEDWALVDQLSGGRVGVCLATGWHKGDFVFYPDRYKDRRKYTFDQVDTLRELWKGNSVSFDGPYGEDLAVTTFPRPVQREIPLWIVHSSNPDTWIRAGEQGLNVLSLLDNWDRLEQNINAYREARARAGHEPNAGTITLGLHTYVGDDDGAVRGLVREPLSGYLSSFLKQRGGDAALHGESKSISEQEKKILVDSVFDDMYENRALFGTPERCIAMINRLAAIGVNEVACLLDFGLPFATVLEGLPKLDEVLAAVTDLDHERDRARNSLQSTGRMGYYAVRRQ</sequence>
<protein>
    <submittedName>
        <fullName evidence="4">LLM class flavin-dependent oxidoreductase</fullName>
    </submittedName>
</protein>
<feature type="domain" description="Luciferase-like" evidence="3">
    <location>
        <begin position="17"/>
        <end position="322"/>
    </location>
</feature>
<dbReference type="GO" id="GO:0004497">
    <property type="term" value="F:monooxygenase activity"/>
    <property type="evidence" value="ECO:0007669"/>
    <property type="project" value="UniProtKB-KW"/>
</dbReference>
<dbReference type="Proteomes" id="UP000572528">
    <property type="component" value="Unassembled WGS sequence"/>
</dbReference>
<dbReference type="Gene3D" id="3.20.20.30">
    <property type="entry name" value="Luciferase-like domain"/>
    <property type="match status" value="1"/>
</dbReference>
<gene>
    <name evidence="4" type="ORF">HZZ05_00585</name>
</gene>
<comment type="caution">
    <text evidence="4">The sequence shown here is derived from an EMBL/GenBank/DDBJ whole genome shotgun (WGS) entry which is preliminary data.</text>
</comment>